<proteinExistence type="predicted"/>
<dbReference type="Proteomes" id="UP000243686">
    <property type="component" value="Unassembled WGS sequence"/>
</dbReference>
<name>A0A1S8WMB2_OPIVI</name>
<accession>A0A1S8WMB2</accession>
<reference evidence="1 2" key="1">
    <citation type="submission" date="2015-03" db="EMBL/GenBank/DDBJ databases">
        <title>Draft genome of the nematode, Opisthorchis viverrini.</title>
        <authorList>
            <person name="Mitreva M."/>
        </authorList>
    </citation>
    <scope>NUCLEOTIDE SEQUENCE [LARGE SCALE GENOMIC DNA]</scope>
    <source>
        <strain evidence="1">Khon Kaen</strain>
    </source>
</reference>
<dbReference type="EMBL" id="KV903217">
    <property type="protein sequence ID" value="OON15618.1"/>
    <property type="molecule type" value="Genomic_DNA"/>
</dbReference>
<sequence>MFLVTHLLRSDNRVDRHTSKRKYKKPHQKALQTPGFLPQVGNPLRHMFYQRERERLENERFAALPRWRFSIQPRPRGSSLFLRSSTEREATGELGTFMSSESGAATPISSLHCSNPHGELEVQAHIIPQVSSEHSGPITPKLVVSVALSTVPEVTEEYTHPSTEHGSPNM</sequence>
<keyword evidence="2" id="KW-1185">Reference proteome</keyword>
<evidence type="ECO:0000313" key="1">
    <source>
        <dbReference type="EMBL" id="OON15618.1"/>
    </source>
</evidence>
<dbReference type="AlphaFoldDB" id="A0A1S8WMB2"/>
<protein>
    <submittedName>
        <fullName evidence="1">Uncharacterized protein</fullName>
    </submittedName>
</protein>
<evidence type="ECO:0000313" key="2">
    <source>
        <dbReference type="Proteomes" id="UP000243686"/>
    </source>
</evidence>
<organism evidence="1 2">
    <name type="scientific">Opisthorchis viverrini</name>
    <name type="common">Southeast Asian liver fluke</name>
    <dbReference type="NCBI Taxonomy" id="6198"/>
    <lineage>
        <taxon>Eukaryota</taxon>
        <taxon>Metazoa</taxon>
        <taxon>Spiralia</taxon>
        <taxon>Lophotrochozoa</taxon>
        <taxon>Platyhelminthes</taxon>
        <taxon>Trematoda</taxon>
        <taxon>Digenea</taxon>
        <taxon>Opisthorchiida</taxon>
        <taxon>Opisthorchiata</taxon>
        <taxon>Opisthorchiidae</taxon>
        <taxon>Opisthorchis</taxon>
    </lineage>
</organism>
<gene>
    <name evidence="1" type="ORF">X801_08574</name>
</gene>
<feature type="non-terminal residue" evidence="1">
    <location>
        <position position="170"/>
    </location>
</feature>